<keyword evidence="3" id="KW-1185">Reference proteome</keyword>
<keyword evidence="1" id="KW-0732">Signal</keyword>
<name>A0A6I6JTW1_9BACT</name>
<evidence type="ECO:0000256" key="1">
    <source>
        <dbReference type="SAM" id="SignalP"/>
    </source>
</evidence>
<gene>
    <name evidence="2" type="ORF">GM418_12655</name>
</gene>
<feature type="signal peptide" evidence="1">
    <location>
        <begin position="1"/>
        <end position="18"/>
    </location>
</feature>
<dbReference type="Proteomes" id="UP000428260">
    <property type="component" value="Chromosome"/>
</dbReference>
<organism evidence="2 3">
    <name type="scientific">Maribellus comscasis</name>
    <dbReference type="NCBI Taxonomy" id="2681766"/>
    <lineage>
        <taxon>Bacteria</taxon>
        <taxon>Pseudomonadati</taxon>
        <taxon>Bacteroidota</taxon>
        <taxon>Bacteroidia</taxon>
        <taxon>Marinilabiliales</taxon>
        <taxon>Prolixibacteraceae</taxon>
        <taxon>Maribellus</taxon>
    </lineage>
</organism>
<dbReference type="EMBL" id="CP046401">
    <property type="protein sequence ID" value="QGY44478.1"/>
    <property type="molecule type" value="Genomic_DNA"/>
</dbReference>
<evidence type="ECO:0000313" key="2">
    <source>
        <dbReference type="EMBL" id="QGY44478.1"/>
    </source>
</evidence>
<dbReference type="KEGG" id="mcos:GM418_12655"/>
<reference evidence="2 3" key="1">
    <citation type="submission" date="2019-11" db="EMBL/GenBank/DDBJ databases">
        <authorList>
            <person name="Zheng R.K."/>
            <person name="Sun C.M."/>
        </authorList>
    </citation>
    <scope>NUCLEOTIDE SEQUENCE [LARGE SCALE GENOMIC DNA]</scope>
    <source>
        <strain evidence="2 3">WC007</strain>
    </source>
</reference>
<accession>A0A6I6JTW1</accession>
<dbReference type="AlphaFoldDB" id="A0A6I6JTW1"/>
<evidence type="ECO:0000313" key="3">
    <source>
        <dbReference type="Proteomes" id="UP000428260"/>
    </source>
</evidence>
<proteinExistence type="predicted"/>
<sequence>MRISFVLLLLLLSCSAYSQSRSTKEWINFGSSHISKWIQVAPGKLGPNALPVPEMDYAEIGTQSEFEAGIHSHFMKGDTAVNSYLAFQWTVVPEKVAFKLWGFPTETFRMNNEIRDERQIFYDDKGWQTSGGDLWISTFIQLMKNRGNWPDLVLNYSMKTTTGSILHARYTDGMAHYFYLSLGKSFYPNNSFFDEIRLAAMGGFYEWQTNKVEMAQDEGPLFEAGIKVKHNSFVLANEIGGYFAYGAYHFMGVKGYNNPIIYRLRLIKEGKKMDWKLEYKTGWQDYNYTTFKIEVAYHFTI</sequence>
<dbReference type="RefSeq" id="WP_158866748.1">
    <property type="nucleotide sequence ID" value="NZ_CP046401.1"/>
</dbReference>
<feature type="chain" id="PRO_5026223345" evidence="1">
    <location>
        <begin position="19"/>
        <end position="301"/>
    </location>
</feature>
<protein>
    <submittedName>
        <fullName evidence="2">Uncharacterized protein</fullName>
    </submittedName>
</protein>